<proteinExistence type="predicted"/>
<accession>A0A438F0W1</accession>
<comment type="caution">
    <text evidence="1">The sequence shown here is derived from an EMBL/GenBank/DDBJ whole genome shotgun (WGS) entry which is preliminary data.</text>
</comment>
<dbReference type="AlphaFoldDB" id="A0A438F0W1"/>
<organism evidence="1 2">
    <name type="scientific">Vitis vinifera</name>
    <name type="common">Grape</name>
    <dbReference type="NCBI Taxonomy" id="29760"/>
    <lineage>
        <taxon>Eukaryota</taxon>
        <taxon>Viridiplantae</taxon>
        <taxon>Streptophyta</taxon>
        <taxon>Embryophyta</taxon>
        <taxon>Tracheophyta</taxon>
        <taxon>Spermatophyta</taxon>
        <taxon>Magnoliopsida</taxon>
        <taxon>eudicotyledons</taxon>
        <taxon>Gunneridae</taxon>
        <taxon>Pentapetalae</taxon>
        <taxon>rosids</taxon>
        <taxon>Vitales</taxon>
        <taxon>Vitaceae</taxon>
        <taxon>Viteae</taxon>
        <taxon>Vitis</taxon>
    </lineage>
</organism>
<sequence length="217" mass="25471">MTGRLRLWSVFCQGFKIRWWMWKGRTRSSRWWQRVDPFQLSPSILSLSFIIETKQIGRSKETSFGLVGLLSINHIIMRWGTICLDKRKGGLGVKLLSILNKALLSKWNWHYVIEKGTLWNQVISGEYGEEEEGWYQGSEEGFGVGFWKAIRKVFSFPSLFALVVSKEVWVEDVWDSSIQEKKRDEEDRVFWIEIKNDKFTMKLLYTALELGISSSFP</sequence>
<evidence type="ECO:0000313" key="2">
    <source>
        <dbReference type="Proteomes" id="UP000288805"/>
    </source>
</evidence>
<dbReference type="EMBL" id="QGNW01001142">
    <property type="protein sequence ID" value="RVW53648.1"/>
    <property type="molecule type" value="Genomic_DNA"/>
</dbReference>
<protein>
    <submittedName>
        <fullName evidence="1">Uncharacterized protein</fullName>
    </submittedName>
</protein>
<evidence type="ECO:0000313" key="1">
    <source>
        <dbReference type="EMBL" id="RVW53648.1"/>
    </source>
</evidence>
<dbReference type="Proteomes" id="UP000288805">
    <property type="component" value="Unassembled WGS sequence"/>
</dbReference>
<gene>
    <name evidence="1" type="ORF">CK203_068951</name>
</gene>
<name>A0A438F0W1_VITVI</name>
<reference evidence="1 2" key="1">
    <citation type="journal article" date="2018" name="PLoS Genet.">
        <title>Population sequencing reveals clonal diversity and ancestral inbreeding in the grapevine cultivar Chardonnay.</title>
        <authorList>
            <person name="Roach M.J."/>
            <person name="Johnson D.L."/>
            <person name="Bohlmann J."/>
            <person name="van Vuuren H.J."/>
            <person name="Jones S.J."/>
            <person name="Pretorius I.S."/>
            <person name="Schmidt S.A."/>
            <person name="Borneman A.R."/>
        </authorList>
    </citation>
    <scope>NUCLEOTIDE SEQUENCE [LARGE SCALE GENOMIC DNA]</scope>
    <source>
        <strain evidence="2">cv. Chardonnay</strain>
        <tissue evidence="1">Leaf</tissue>
    </source>
</reference>